<evidence type="ECO:0000313" key="5">
    <source>
        <dbReference type="EMBL" id="GIE04602.1"/>
    </source>
</evidence>
<dbReference type="PANTHER" id="PTHR43780:SF2">
    <property type="entry name" value="1-AMINOCYCLOPROPANE-1-CARBOXYLATE DEAMINASE-RELATED"/>
    <property type="match status" value="1"/>
</dbReference>
<dbReference type="RefSeq" id="WP_203731473.1">
    <property type="nucleotide sequence ID" value="NZ_BAAATX010000011.1"/>
</dbReference>
<dbReference type="InterPro" id="IPR027278">
    <property type="entry name" value="ACCD_DCysDesulf"/>
</dbReference>
<gene>
    <name evidence="5" type="ORF">Adu01nite_59520</name>
</gene>
<keyword evidence="3" id="KW-0663">Pyridoxal phosphate</keyword>
<evidence type="ECO:0000256" key="1">
    <source>
        <dbReference type="ARBA" id="ARBA00001933"/>
    </source>
</evidence>
<comment type="cofactor">
    <cofactor evidence="1">
        <name>pyridoxal 5'-phosphate</name>
        <dbReference type="ChEBI" id="CHEBI:597326"/>
    </cofactor>
</comment>
<protein>
    <submittedName>
        <fullName evidence="5">1-aminocyclopropane-1-carboxylate deaminase</fullName>
    </submittedName>
</protein>
<reference evidence="5 6" key="1">
    <citation type="submission" date="2021-01" db="EMBL/GenBank/DDBJ databases">
        <title>Whole genome shotgun sequence of Actinoplanes durhamensis NBRC 14914.</title>
        <authorList>
            <person name="Komaki H."/>
            <person name="Tamura T."/>
        </authorList>
    </citation>
    <scope>NUCLEOTIDE SEQUENCE [LARGE SCALE GENOMIC DNA]</scope>
    <source>
        <strain evidence="5 6">NBRC 14914</strain>
    </source>
</reference>
<sequence>MDLRLPSPLRRLDDERLGGVTLFLKRDDLIHPDFPGNKWRKLKYNLQAARDENHRTLLTFGGAFSNHLQATAAAGHHFGFRTIGIVRGEEHTPLNPVLARARALGMTLAYVDRARYRDKNGIQAELRERYGDFHLIPEGGANRHALRGCAELVAEIDRDFDVLCFSSGTGATLAGAATALGEHQRAVGFSALKGDFLDGEVRRLQAEYGRATGNWAIDGRFHFGGFAKRDKTLTDFVDDFRARHGIALDPVYEGKMMYAILAGRVFPPGTTLVAVI</sequence>
<evidence type="ECO:0000256" key="2">
    <source>
        <dbReference type="ARBA" id="ARBA00008639"/>
    </source>
</evidence>
<evidence type="ECO:0000256" key="3">
    <source>
        <dbReference type="ARBA" id="ARBA00022898"/>
    </source>
</evidence>
<evidence type="ECO:0000313" key="6">
    <source>
        <dbReference type="Proteomes" id="UP000637628"/>
    </source>
</evidence>
<accession>A0ABQ3Z447</accession>
<proteinExistence type="inferred from homology"/>
<organism evidence="5 6">
    <name type="scientific">Paractinoplanes durhamensis</name>
    <dbReference type="NCBI Taxonomy" id="113563"/>
    <lineage>
        <taxon>Bacteria</taxon>
        <taxon>Bacillati</taxon>
        <taxon>Actinomycetota</taxon>
        <taxon>Actinomycetes</taxon>
        <taxon>Micromonosporales</taxon>
        <taxon>Micromonosporaceae</taxon>
        <taxon>Paractinoplanes</taxon>
    </lineage>
</organism>
<comment type="similarity">
    <text evidence="2">Belongs to the ACC deaminase/D-cysteine desulfhydrase family.</text>
</comment>
<feature type="domain" description="Tryptophan synthase beta chain-like PALP" evidence="4">
    <location>
        <begin position="6"/>
        <end position="192"/>
    </location>
</feature>
<dbReference type="EMBL" id="BOML01000048">
    <property type="protein sequence ID" value="GIE04602.1"/>
    <property type="molecule type" value="Genomic_DNA"/>
</dbReference>
<dbReference type="InterPro" id="IPR001926">
    <property type="entry name" value="TrpB-like_PALP"/>
</dbReference>
<dbReference type="Pfam" id="PF00291">
    <property type="entry name" value="PALP"/>
    <property type="match status" value="1"/>
</dbReference>
<dbReference type="SUPFAM" id="SSF53686">
    <property type="entry name" value="Tryptophan synthase beta subunit-like PLP-dependent enzymes"/>
    <property type="match status" value="1"/>
</dbReference>
<dbReference type="PANTHER" id="PTHR43780">
    <property type="entry name" value="1-AMINOCYCLOPROPANE-1-CARBOXYLATE DEAMINASE-RELATED"/>
    <property type="match status" value="1"/>
</dbReference>
<dbReference type="InterPro" id="IPR036052">
    <property type="entry name" value="TrpB-like_PALP_sf"/>
</dbReference>
<comment type="caution">
    <text evidence="5">The sequence shown here is derived from an EMBL/GenBank/DDBJ whole genome shotgun (WGS) entry which is preliminary data.</text>
</comment>
<dbReference type="Proteomes" id="UP000637628">
    <property type="component" value="Unassembled WGS sequence"/>
</dbReference>
<keyword evidence="6" id="KW-1185">Reference proteome</keyword>
<evidence type="ECO:0000259" key="4">
    <source>
        <dbReference type="Pfam" id="PF00291"/>
    </source>
</evidence>
<name>A0ABQ3Z447_9ACTN</name>
<dbReference type="PIRSF" id="PIRSF006278">
    <property type="entry name" value="ACCD_DCysDesulf"/>
    <property type="match status" value="1"/>
</dbReference>
<dbReference type="Gene3D" id="3.40.50.1100">
    <property type="match status" value="2"/>
</dbReference>